<dbReference type="PANTHER" id="PTHR42951:SF14">
    <property type="entry name" value="METALLO-BETA-LACTAMASE SUPERFAMILY PROTEIN"/>
    <property type="match status" value="1"/>
</dbReference>
<evidence type="ECO:0000259" key="1">
    <source>
        <dbReference type="SMART" id="SM00849"/>
    </source>
</evidence>
<dbReference type="SUPFAM" id="SSF56281">
    <property type="entry name" value="Metallo-hydrolase/oxidoreductase"/>
    <property type="match status" value="1"/>
</dbReference>
<protein>
    <submittedName>
        <fullName evidence="2">MBL fold metallo-hydrolase</fullName>
    </submittedName>
</protein>
<dbReference type="Proteomes" id="UP001501183">
    <property type="component" value="Unassembled WGS sequence"/>
</dbReference>
<dbReference type="InterPro" id="IPR036866">
    <property type="entry name" value="RibonucZ/Hydroxyglut_hydro"/>
</dbReference>
<evidence type="ECO:0000313" key="3">
    <source>
        <dbReference type="Proteomes" id="UP001501183"/>
    </source>
</evidence>
<keyword evidence="3" id="KW-1185">Reference proteome</keyword>
<name>A0ABP8P0Z0_9NOCA</name>
<dbReference type="InterPro" id="IPR050855">
    <property type="entry name" value="NDM-1-like"/>
</dbReference>
<dbReference type="SMART" id="SM00849">
    <property type="entry name" value="Lactamase_B"/>
    <property type="match status" value="1"/>
</dbReference>
<dbReference type="EMBL" id="BAABFB010000036">
    <property type="protein sequence ID" value="GAA4478890.1"/>
    <property type="molecule type" value="Genomic_DNA"/>
</dbReference>
<dbReference type="InterPro" id="IPR001279">
    <property type="entry name" value="Metallo-B-lactamas"/>
</dbReference>
<dbReference type="Gene3D" id="3.60.15.10">
    <property type="entry name" value="Ribonuclease Z/Hydroxyacylglutathione hydrolase-like"/>
    <property type="match status" value="1"/>
</dbReference>
<comment type="caution">
    <text evidence="2">The sequence shown here is derived from an EMBL/GenBank/DDBJ whole genome shotgun (WGS) entry which is preliminary data.</text>
</comment>
<feature type="domain" description="Metallo-beta-lactamase" evidence="1">
    <location>
        <begin position="12"/>
        <end position="221"/>
    </location>
</feature>
<dbReference type="Pfam" id="PF00753">
    <property type="entry name" value="Lactamase_B"/>
    <property type="match status" value="1"/>
</dbReference>
<evidence type="ECO:0000313" key="2">
    <source>
        <dbReference type="EMBL" id="GAA4478890.1"/>
    </source>
</evidence>
<sequence>MAPEVFRATGTDVNVVILRDGDALTLIDGGYPRDVGAVEDAIRLLGRRPEDVEGMLLTHAHIDHMGAIVAFHERYGTPVFTDPTEIAHLRRDHLEQATGKDFIPMLHKHGVLPWLVRIARAGATKKLALDGALVFPSDGPLDLPGAPAPVATHGHTSGHTAYHLPRSGVIVTGDALVTAHPLSKIAGPQLLPAVFDHGGPDTLAALDRLAELDADILVPGHGPAVSMPIAEAVELARGRARA</sequence>
<accession>A0ABP8P0Z0</accession>
<dbReference type="PANTHER" id="PTHR42951">
    <property type="entry name" value="METALLO-BETA-LACTAMASE DOMAIN-CONTAINING"/>
    <property type="match status" value="1"/>
</dbReference>
<gene>
    <name evidence="2" type="ORF">GCM10023094_23210</name>
</gene>
<organism evidence="2 3">
    <name type="scientific">Rhodococcus olei</name>
    <dbReference type="NCBI Taxonomy" id="2161675"/>
    <lineage>
        <taxon>Bacteria</taxon>
        <taxon>Bacillati</taxon>
        <taxon>Actinomycetota</taxon>
        <taxon>Actinomycetes</taxon>
        <taxon>Mycobacteriales</taxon>
        <taxon>Nocardiaceae</taxon>
        <taxon>Rhodococcus</taxon>
    </lineage>
</organism>
<reference evidence="3" key="1">
    <citation type="journal article" date="2019" name="Int. J. Syst. Evol. Microbiol.">
        <title>The Global Catalogue of Microorganisms (GCM) 10K type strain sequencing project: providing services to taxonomists for standard genome sequencing and annotation.</title>
        <authorList>
            <consortium name="The Broad Institute Genomics Platform"/>
            <consortium name="The Broad Institute Genome Sequencing Center for Infectious Disease"/>
            <person name="Wu L."/>
            <person name="Ma J."/>
        </authorList>
    </citation>
    <scope>NUCLEOTIDE SEQUENCE [LARGE SCALE GENOMIC DNA]</scope>
    <source>
        <strain evidence="3">JCM 32206</strain>
    </source>
</reference>
<proteinExistence type="predicted"/>